<name>A0AAD7H5L1_9AGAR</name>
<proteinExistence type="predicted"/>
<dbReference type="Gene3D" id="1.10.630.10">
    <property type="entry name" value="Cytochrome P450"/>
    <property type="match status" value="1"/>
</dbReference>
<accession>A0AAD7H5L1</accession>
<sequence length="137" mass="15846">MKRQRAHFHFCNFCRPGTVRIRRWFPRESGQVCLVEIAQFSTQQDWPRGSRWLDGKTNQGDAVGPDANILSFLGGPKTCLRWRFAVLEMQVIYCELVRKFAFAAPDNEPPQTRLMTALLPMDSKGERPLPLRITRVL</sequence>
<keyword evidence="2" id="KW-1185">Reference proteome</keyword>
<dbReference type="AlphaFoldDB" id="A0AAD7H5L1"/>
<dbReference type="GO" id="GO:0020037">
    <property type="term" value="F:heme binding"/>
    <property type="evidence" value="ECO:0007669"/>
    <property type="project" value="InterPro"/>
</dbReference>
<dbReference type="EMBL" id="JARKIB010000354">
    <property type="protein sequence ID" value="KAJ7712946.1"/>
    <property type="molecule type" value="Genomic_DNA"/>
</dbReference>
<dbReference type="SUPFAM" id="SSF48264">
    <property type="entry name" value="Cytochrome P450"/>
    <property type="match status" value="1"/>
</dbReference>
<evidence type="ECO:0000313" key="2">
    <source>
        <dbReference type="Proteomes" id="UP001215598"/>
    </source>
</evidence>
<evidence type="ECO:0008006" key="3">
    <source>
        <dbReference type="Google" id="ProtNLM"/>
    </source>
</evidence>
<protein>
    <recommendedName>
        <fullName evidence="3">Cytochrome P450</fullName>
    </recommendedName>
</protein>
<gene>
    <name evidence="1" type="ORF">B0H16DRAFT_551664</name>
</gene>
<reference evidence="1" key="1">
    <citation type="submission" date="2023-03" db="EMBL/GenBank/DDBJ databases">
        <title>Massive genome expansion in bonnet fungi (Mycena s.s.) driven by repeated elements and novel gene families across ecological guilds.</title>
        <authorList>
            <consortium name="Lawrence Berkeley National Laboratory"/>
            <person name="Harder C.B."/>
            <person name="Miyauchi S."/>
            <person name="Viragh M."/>
            <person name="Kuo A."/>
            <person name="Thoen E."/>
            <person name="Andreopoulos B."/>
            <person name="Lu D."/>
            <person name="Skrede I."/>
            <person name="Drula E."/>
            <person name="Henrissat B."/>
            <person name="Morin E."/>
            <person name="Kohler A."/>
            <person name="Barry K."/>
            <person name="LaButti K."/>
            <person name="Morin E."/>
            <person name="Salamov A."/>
            <person name="Lipzen A."/>
            <person name="Mereny Z."/>
            <person name="Hegedus B."/>
            <person name="Baldrian P."/>
            <person name="Stursova M."/>
            <person name="Weitz H."/>
            <person name="Taylor A."/>
            <person name="Grigoriev I.V."/>
            <person name="Nagy L.G."/>
            <person name="Martin F."/>
            <person name="Kauserud H."/>
        </authorList>
    </citation>
    <scope>NUCLEOTIDE SEQUENCE</scope>
    <source>
        <strain evidence="1">CBHHK182m</strain>
    </source>
</reference>
<evidence type="ECO:0000313" key="1">
    <source>
        <dbReference type="EMBL" id="KAJ7712946.1"/>
    </source>
</evidence>
<dbReference type="GO" id="GO:0005506">
    <property type="term" value="F:iron ion binding"/>
    <property type="evidence" value="ECO:0007669"/>
    <property type="project" value="InterPro"/>
</dbReference>
<comment type="caution">
    <text evidence="1">The sequence shown here is derived from an EMBL/GenBank/DDBJ whole genome shotgun (WGS) entry which is preliminary data.</text>
</comment>
<dbReference type="GO" id="GO:0016705">
    <property type="term" value="F:oxidoreductase activity, acting on paired donors, with incorporation or reduction of molecular oxygen"/>
    <property type="evidence" value="ECO:0007669"/>
    <property type="project" value="InterPro"/>
</dbReference>
<dbReference type="Proteomes" id="UP001215598">
    <property type="component" value="Unassembled WGS sequence"/>
</dbReference>
<dbReference type="GO" id="GO:0004497">
    <property type="term" value="F:monooxygenase activity"/>
    <property type="evidence" value="ECO:0007669"/>
    <property type="project" value="InterPro"/>
</dbReference>
<organism evidence="1 2">
    <name type="scientific">Mycena metata</name>
    <dbReference type="NCBI Taxonomy" id="1033252"/>
    <lineage>
        <taxon>Eukaryota</taxon>
        <taxon>Fungi</taxon>
        <taxon>Dikarya</taxon>
        <taxon>Basidiomycota</taxon>
        <taxon>Agaricomycotina</taxon>
        <taxon>Agaricomycetes</taxon>
        <taxon>Agaricomycetidae</taxon>
        <taxon>Agaricales</taxon>
        <taxon>Marasmiineae</taxon>
        <taxon>Mycenaceae</taxon>
        <taxon>Mycena</taxon>
    </lineage>
</organism>
<dbReference type="InterPro" id="IPR036396">
    <property type="entry name" value="Cyt_P450_sf"/>
</dbReference>